<feature type="domain" description="Cytochrome b5 heme-binding" evidence="6">
    <location>
        <begin position="1"/>
        <end position="59"/>
    </location>
</feature>
<feature type="transmembrane region" description="Helical" evidence="5">
    <location>
        <begin position="85"/>
        <end position="108"/>
    </location>
</feature>
<dbReference type="Pfam" id="PF00173">
    <property type="entry name" value="Cyt-b5"/>
    <property type="match status" value="1"/>
</dbReference>
<comment type="similarity">
    <text evidence="4 5">Belongs to the cytochrome b5 family.</text>
</comment>
<dbReference type="InterPro" id="IPR036400">
    <property type="entry name" value="Cyt_B5-like_heme/steroid_sf"/>
</dbReference>
<evidence type="ECO:0000256" key="1">
    <source>
        <dbReference type="ARBA" id="ARBA00022617"/>
    </source>
</evidence>
<dbReference type="GO" id="GO:0016020">
    <property type="term" value="C:membrane"/>
    <property type="evidence" value="ECO:0007669"/>
    <property type="project" value="TreeGrafter"/>
</dbReference>
<keyword evidence="5" id="KW-0812">Transmembrane</keyword>
<sequence>NYNVLEQVYDVTKFLEDHPGGDEVLLSATGKDATDDFEDVGHSSTARAMMDEFYVGDIDTATIPANVKYTPPKQPHYNQDKTPEFIIKLLQFLVPLIILAVAVGVRFYTKSPSA</sequence>
<dbReference type="Proteomes" id="UP000694918">
    <property type="component" value="Unplaced"/>
</dbReference>
<name>A0AAJ6TSH6_POPEU</name>
<evidence type="ECO:0000313" key="7">
    <source>
        <dbReference type="Proteomes" id="UP000694918"/>
    </source>
</evidence>
<dbReference type="PRINTS" id="PR00363">
    <property type="entry name" value="CYTOCHROMEB5"/>
</dbReference>
<evidence type="ECO:0000256" key="4">
    <source>
        <dbReference type="ARBA" id="ARBA00038168"/>
    </source>
</evidence>
<evidence type="ECO:0000259" key="6">
    <source>
        <dbReference type="PROSITE" id="PS50255"/>
    </source>
</evidence>
<evidence type="ECO:0000313" key="8">
    <source>
        <dbReference type="RefSeq" id="XP_011016805.1"/>
    </source>
</evidence>
<dbReference type="SMART" id="SM01117">
    <property type="entry name" value="Cyt-b5"/>
    <property type="match status" value="1"/>
</dbReference>
<keyword evidence="5" id="KW-0472">Membrane</keyword>
<evidence type="ECO:0000256" key="2">
    <source>
        <dbReference type="ARBA" id="ARBA00022723"/>
    </source>
</evidence>
<accession>A0AAJ6TSH6</accession>
<dbReference type="InterPro" id="IPR018506">
    <property type="entry name" value="Cyt_B5_heme-BS"/>
</dbReference>
<keyword evidence="7" id="KW-1185">Reference proteome</keyword>
<evidence type="ECO:0000256" key="3">
    <source>
        <dbReference type="ARBA" id="ARBA00023004"/>
    </source>
</evidence>
<dbReference type="GO" id="GO:0046872">
    <property type="term" value="F:metal ion binding"/>
    <property type="evidence" value="ECO:0007669"/>
    <property type="project" value="UniProtKB-UniRule"/>
</dbReference>
<evidence type="ECO:0000256" key="5">
    <source>
        <dbReference type="RuleBase" id="RU362121"/>
    </source>
</evidence>
<dbReference type="SUPFAM" id="SSF55856">
    <property type="entry name" value="Cytochrome b5-like heme/steroid binding domain"/>
    <property type="match status" value="1"/>
</dbReference>
<reference evidence="8" key="1">
    <citation type="submission" date="2025-08" db="UniProtKB">
        <authorList>
            <consortium name="RefSeq"/>
        </authorList>
    </citation>
    <scope>IDENTIFICATION</scope>
</reference>
<dbReference type="GO" id="GO:0020037">
    <property type="term" value="F:heme binding"/>
    <property type="evidence" value="ECO:0007669"/>
    <property type="project" value="UniProtKB-UniRule"/>
</dbReference>
<dbReference type="GeneID" id="105120337"/>
<dbReference type="InterPro" id="IPR001199">
    <property type="entry name" value="Cyt_B5-like_heme/steroid-bd"/>
</dbReference>
<dbReference type="PROSITE" id="PS00191">
    <property type="entry name" value="CYTOCHROME_B5_1"/>
    <property type="match status" value="1"/>
</dbReference>
<dbReference type="Gene3D" id="3.10.120.10">
    <property type="entry name" value="Cytochrome b5-like heme/steroid binding domain"/>
    <property type="match status" value="1"/>
</dbReference>
<dbReference type="InterPro" id="IPR050668">
    <property type="entry name" value="Cytochrome_b5"/>
</dbReference>
<proteinExistence type="inferred from homology"/>
<keyword evidence="1 5" id="KW-0349">Heme</keyword>
<keyword evidence="3 5" id="KW-0408">Iron</keyword>
<keyword evidence="5" id="KW-1133">Transmembrane helix</keyword>
<organism evidence="7 8">
    <name type="scientific">Populus euphratica</name>
    <name type="common">Euphrates poplar</name>
    <dbReference type="NCBI Taxonomy" id="75702"/>
    <lineage>
        <taxon>Eukaryota</taxon>
        <taxon>Viridiplantae</taxon>
        <taxon>Streptophyta</taxon>
        <taxon>Embryophyta</taxon>
        <taxon>Tracheophyta</taxon>
        <taxon>Spermatophyta</taxon>
        <taxon>Magnoliopsida</taxon>
        <taxon>eudicotyledons</taxon>
        <taxon>Gunneridae</taxon>
        <taxon>Pentapetalae</taxon>
        <taxon>rosids</taxon>
        <taxon>fabids</taxon>
        <taxon>Malpighiales</taxon>
        <taxon>Salicaceae</taxon>
        <taxon>Saliceae</taxon>
        <taxon>Populus</taxon>
    </lineage>
</organism>
<dbReference type="AlphaFoldDB" id="A0AAJ6TSH6"/>
<keyword evidence="2 5" id="KW-0479">Metal-binding</keyword>
<dbReference type="PANTHER" id="PTHR19359">
    <property type="entry name" value="CYTOCHROME B5"/>
    <property type="match status" value="1"/>
</dbReference>
<dbReference type="PROSITE" id="PS50255">
    <property type="entry name" value="CYTOCHROME_B5_2"/>
    <property type="match status" value="1"/>
</dbReference>
<feature type="non-terminal residue" evidence="8">
    <location>
        <position position="1"/>
    </location>
</feature>
<protein>
    <submittedName>
        <fullName evidence="8">Cytochrome b5-like</fullName>
    </submittedName>
</protein>
<dbReference type="KEGG" id="peu:105120337"/>
<gene>
    <name evidence="8" type="primary">LOC105120337</name>
</gene>
<dbReference type="RefSeq" id="XP_011016805.1">
    <property type="nucleotide sequence ID" value="XM_011018503.1"/>
</dbReference>
<dbReference type="PANTHER" id="PTHR19359:SF137">
    <property type="entry name" value="CYTOCHROME B5 HEME-BINDING DOMAIN-CONTAINING PROTEIN"/>
    <property type="match status" value="1"/>
</dbReference>